<organism evidence="2 3">
    <name type="scientific">Salinisphaera shabanensis E1L3A</name>
    <dbReference type="NCBI Taxonomy" id="1033802"/>
    <lineage>
        <taxon>Bacteria</taxon>
        <taxon>Pseudomonadati</taxon>
        <taxon>Pseudomonadota</taxon>
        <taxon>Gammaproteobacteria</taxon>
        <taxon>Salinisphaerales</taxon>
        <taxon>Salinisphaeraceae</taxon>
        <taxon>Salinisphaera</taxon>
    </lineage>
</organism>
<dbReference type="Proteomes" id="UP000006242">
    <property type="component" value="Unassembled WGS sequence"/>
</dbReference>
<protein>
    <submittedName>
        <fullName evidence="2">Sirohydrochlorin cobaltochelatase protein</fullName>
        <ecNumber evidence="2">4.99.1.3</ecNumber>
    </submittedName>
</protein>
<dbReference type="RefSeq" id="WP_006915258.1">
    <property type="nucleotide sequence ID" value="NZ_AFNV02000033.1"/>
</dbReference>
<reference evidence="2 3" key="1">
    <citation type="journal article" date="2011" name="J. Bacteriol.">
        <title>Genome sequence of Salinisphaera shabanensis, a gammaproteobacterium from the harsh, variable environment of the brine-seawater interface of the Shaban Deep in the Red Sea.</title>
        <authorList>
            <person name="Antunes A."/>
            <person name="Alam I."/>
            <person name="Bajic V.B."/>
            <person name="Stingl U."/>
        </authorList>
    </citation>
    <scope>NUCLEOTIDE SEQUENCE [LARGE SCALE GENOMIC DNA]</scope>
    <source>
        <strain evidence="2 3">E1L3A</strain>
    </source>
</reference>
<keyword evidence="2" id="KW-0456">Lyase</keyword>
<dbReference type="SUPFAM" id="SSF142433">
    <property type="entry name" value="CinA-like"/>
    <property type="match status" value="1"/>
</dbReference>
<name>U2FT80_9GAMM</name>
<dbReference type="GO" id="GO:0016852">
    <property type="term" value="F:sirohydrochlorin cobaltochelatase activity"/>
    <property type="evidence" value="ECO:0007669"/>
    <property type="project" value="UniProtKB-EC"/>
</dbReference>
<gene>
    <name evidence="2" type="ORF">SSPSH_003598</name>
</gene>
<dbReference type="InterPro" id="IPR036653">
    <property type="entry name" value="CinA-like_C"/>
</dbReference>
<dbReference type="EC" id="4.99.1.3" evidence="2"/>
<dbReference type="STRING" id="1033802.SSPSH_003598"/>
<dbReference type="AlphaFoldDB" id="U2FT80"/>
<dbReference type="InterPro" id="IPR008136">
    <property type="entry name" value="CinA_C"/>
</dbReference>
<proteinExistence type="predicted"/>
<reference evidence="2 3" key="2">
    <citation type="journal article" date="2013" name="PLoS ONE">
        <title>INDIGO - INtegrated Data Warehouse of MIcrobial GenOmes with Examples from the Red Sea Extremophiles.</title>
        <authorList>
            <person name="Alam I."/>
            <person name="Antunes A."/>
            <person name="Kamau A.A."/>
            <person name="Ba Alawi W."/>
            <person name="Kalkatawi M."/>
            <person name="Stingl U."/>
            <person name="Bajic V.B."/>
        </authorList>
    </citation>
    <scope>NUCLEOTIDE SEQUENCE [LARGE SCALE GENOMIC DNA]</scope>
    <source>
        <strain evidence="2 3">E1L3A</strain>
    </source>
</reference>
<dbReference type="NCBIfam" id="TIGR00199">
    <property type="entry name" value="PncC_domain"/>
    <property type="match status" value="1"/>
</dbReference>
<accession>U2FT80</accession>
<evidence type="ECO:0000259" key="1">
    <source>
        <dbReference type="Pfam" id="PF02464"/>
    </source>
</evidence>
<feature type="domain" description="CinA C-terminal" evidence="1">
    <location>
        <begin position="5"/>
        <end position="154"/>
    </location>
</feature>
<evidence type="ECO:0000313" key="2">
    <source>
        <dbReference type="EMBL" id="ERJ17618.1"/>
    </source>
</evidence>
<evidence type="ECO:0000313" key="3">
    <source>
        <dbReference type="Proteomes" id="UP000006242"/>
    </source>
</evidence>
<dbReference type="Gene3D" id="3.90.950.20">
    <property type="entry name" value="CinA-like"/>
    <property type="match status" value="1"/>
</dbReference>
<sequence length="170" mass="18230">MDRIEDIANFLLRNEIKLATAESCTAGLIVSELARVPGSGAAIDCGLAVYSPQAKNRFLNVAYELIDEHGLTSEAVADAMVLGAIENNDANAAIANTGIAGPAAGPNGLEPGTVCLAWAVRRGDRIHRFTETRYFEGERNEVRHGAAHYGLQRLVFYFDEVFSGHNPTAA</sequence>
<comment type="caution">
    <text evidence="2">The sequence shown here is derived from an EMBL/GenBank/DDBJ whole genome shotgun (WGS) entry which is preliminary data.</text>
</comment>
<dbReference type="eggNOG" id="COG1546">
    <property type="taxonomic scope" value="Bacteria"/>
</dbReference>
<dbReference type="Pfam" id="PF02464">
    <property type="entry name" value="CinA"/>
    <property type="match status" value="1"/>
</dbReference>
<dbReference type="EMBL" id="AFNV02000033">
    <property type="protein sequence ID" value="ERJ17618.1"/>
    <property type="molecule type" value="Genomic_DNA"/>
</dbReference>
<keyword evidence="3" id="KW-1185">Reference proteome</keyword>
<dbReference type="OrthoDB" id="9801454at2"/>